<evidence type="ECO:0000313" key="1">
    <source>
        <dbReference type="EMBL" id="MDQ0202155.1"/>
    </source>
</evidence>
<proteinExistence type="predicted"/>
<dbReference type="EMBL" id="JAUSTW010000018">
    <property type="protein sequence ID" value="MDQ0202155.1"/>
    <property type="molecule type" value="Genomic_DNA"/>
</dbReference>
<protein>
    <submittedName>
        <fullName evidence="1">Uncharacterized protein</fullName>
    </submittedName>
</protein>
<gene>
    <name evidence="1" type="ORF">J2S10_005386</name>
</gene>
<dbReference type="Proteomes" id="UP001224122">
    <property type="component" value="Unassembled WGS sequence"/>
</dbReference>
<name>A0ABT9Y3R5_9BACI</name>
<accession>A0ABT9Y3R5</accession>
<keyword evidence="2" id="KW-1185">Reference proteome</keyword>
<dbReference type="RefSeq" id="WP_307414109.1">
    <property type="nucleotide sequence ID" value="NZ_JAUSTW010000018.1"/>
</dbReference>
<organism evidence="1 2">
    <name type="scientific">Neobacillus ginsengisoli</name>
    <dbReference type="NCBI Taxonomy" id="904295"/>
    <lineage>
        <taxon>Bacteria</taxon>
        <taxon>Bacillati</taxon>
        <taxon>Bacillota</taxon>
        <taxon>Bacilli</taxon>
        <taxon>Bacillales</taxon>
        <taxon>Bacillaceae</taxon>
        <taxon>Neobacillus</taxon>
    </lineage>
</organism>
<evidence type="ECO:0000313" key="2">
    <source>
        <dbReference type="Proteomes" id="UP001224122"/>
    </source>
</evidence>
<reference evidence="1 2" key="1">
    <citation type="submission" date="2023-07" db="EMBL/GenBank/DDBJ databases">
        <title>Genomic Encyclopedia of Type Strains, Phase IV (KMG-IV): sequencing the most valuable type-strain genomes for metagenomic binning, comparative biology and taxonomic classification.</title>
        <authorList>
            <person name="Goeker M."/>
        </authorList>
    </citation>
    <scope>NUCLEOTIDE SEQUENCE [LARGE SCALE GENOMIC DNA]</scope>
    <source>
        <strain evidence="1 2">DSM 27594</strain>
    </source>
</reference>
<sequence length="44" mass="4944">MKFLPSRGGARSNYLLRIIYSAPIEPQLELLSEIGAVVTNCEHR</sequence>
<comment type="caution">
    <text evidence="1">The sequence shown here is derived from an EMBL/GenBank/DDBJ whole genome shotgun (WGS) entry which is preliminary data.</text>
</comment>